<dbReference type="Gene3D" id="3.40.50.300">
    <property type="entry name" value="P-loop containing nucleotide triphosphate hydrolases"/>
    <property type="match status" value="1"/>
</dbReference>
<organism evidence="2 3">
    <name type="scientific">Thermosulfurimonas dismutans</name>
    <dbReference type="NCBI Taxonomy" id="999894"/>
    <lineage>
        <taxon>Bacteria</taxon>
        <taxon>Pseudomonadati</taxon>
        <taxon>Thermodesulfobacteriota</taxon>
        <taxon>Thermodesulfobacteria</taxon>
        <taxon>Thermodesulfobacteriales</taxon>
        <taxon>Thermodesulfobacteriaceae</taxon>
        <taxon>Thermosulfurimonas</taxon>
    </lineage>
</organism>
<evidence type="ECO:0000313" key="3">
    <source>
        <dbReference type="Proteomes" id="UP000078390"/>
    </source>
</evidence>
<evidence type="ECO:0000256" key="1">
    <source>
        <dbReference type="SAM" id="Phobius"/>
    </source>
</evidence>
<dbReference type="OrthoDB" id="9778292at2"/>
<gene>
    <name evidence="2" type="ORF">TDIS_0945</name>
</gene>
<keyword evidence="1" id="KW-1133">Transmembrane helix</keyword>
<dbReference type="InterPro" id="IPR027417">
    <property type="entry name" value="P-loop_NTPase"/>
</dbReference>
<protein>
    <recommendedName>
        <fullName evidence="4">AAA+ ATPase domain-containing protein</fullName>
    </recommendedName>
</protein>
<accession>A0A179D5L7</accession>
<sequence length="211" mass="23402">MRRIVSSFQRIGRRFYGTVSVKAFGRRVDHFRLRAGMSVLIEGGPLSGKTAFLRRLASQLAELREPVIFIDATSPVTKWLSEVTPPVPLSARKALSWRLANLPERFYLLLDNAERVADGQKLEVVLELLARARTAVVAGRSYSSLHPRLQARLREAKVVSLGCGADTFDATYVLVAVLIILVALSGMHHLVLLAAAVRYLFQGIRIGGRRI</sequence>
<dbReference type="RefSeq" id="WP_068669825.1">
    <property type="nucleotide sequence ID" value="NZ_LWLG01000004.1"/>
</dbReference>
<reference evidence="2 3" key="1">
    <citation type="submission" date="2016-04" db="EMBL/GenBank/DDBJ databases">
        <title>Genome analysis of Thermosulfurimonas dismutans, the first thermophilic sulfur-disproportionating bacterium of the phylum Thermodesulfobacteria.</title>
        <authorList>
            <person name="Mardanov A.V."/>
            <person name="Beletsky A.V."/>
            <person name="Kadnikov V.V."/>
            <person name="Slobodkin A.I."/>
            <person name="Ravin N.V."/>
        </authorList>
    </citation>
    <scope>NUCLEOTIDE SEQUENCE [LARGE SCALE GENOMIC DNA]</scope>
    <source>
        <strain evidence="2 3">S95</strain>
    </source>
</reference>
<evidence type="ECO:0000313" key="2">
    <source>
        <dbReference type="EMBL" id="OAQ21019.1"/>
    </source>
</evidence>
<dbReference type="Proteomes" id="UP000078390">
    <property type="component" value="Unassembled WGS sequence"/>
</dbReference>
<keyword evidence="1" id="KW-0812">Transmembrane</keyword>
<keyword evidence="1" id="KW-0472">Membrane</keyword>
<dbReference type="STRING" id="999894.TDIS_0945"/>
<feature type="transmembrane region" description="Helical" evidence="1">
    <location>
        <begin position="172"/>
        <end position="201"/>
    </location>
</feature>
<proteinExistence type="predicted"/>
<comment type="caution">
    <text evidence="2">The sequence shown here is derived from an EMBL/GenBank/DDBJ whole genome shotgun (WGS) entry which is preliminary data.</text>
</comment>
<dbReference type="AlphaFoldDB" id="A0A179D5L7"/>
<evidence type="ECO:0008006" key="4">
    <source>
        <dbReference type="Google" id="ProtNLM"/>
    </source>
</evidence>
<dbReference type="CDD" id="cd01120">
    <property type="entry name" value="RecA-like_superfamily"/>
    <property type="match status" value="1"/>
</dbReference>
<dbReference type="SUPFAM" id="SSF52540">
    <property type="entry name" value="P-loop containing nucleoside triphosphate hydrolases"/>
    <property type="match status" value="1"/>
</dbReference>
<keyword evidence="3" id="KW-1185">Reference proteome</keyword>
<name>A0A179D5L7_9BACT</name>
<dbReference type="EMBL" id="LWLG01000004">
    <property type="protein sequence ID" value="OAQ21019.1"/>
    <property type="molecule type" value="Genomic_DNA"/>
</dbReference>